<accession>G9WYS3</accession>
<sequence>MNVQKDIEFIILLEEMKKIQRQTKVLGSNRRENDAEHSWHVATMSMFLQNYSKFETDINKVIKMLLIHDLVEIFAGDTFAYDTSGYEDKIYRETQAMNKLKGFLPQNMAELLESLWLEFENGETNESKYANAMDRLQPMLSNLFSNDGGTWAEHKIKVSQVLKRMEPIKDFSEEIYNFIYENIQDNVKKGYLIAD</sequence>
<protein>
    <recommendedName>
        <fullName evidence="3">HD domain-containing protein</fullName>
    </recommendedName>
</protein>
<dbReference type="PANTHER" id="PTHR11845">
    <property type="entry name" value="5'-DEOXYNUCLEOTIDASE HDDC2"/>
    <property type="match status" value="1"/>
</dbReference>
<dbReference type="Proteomes" id="UP000006437">
    <property type="component" value="Unassembled WGS sequence"/>
</dbReference>
<dbReference type="GO" id="GO:0002953">
    <property type="term" value="F:5'-deoxynucleotidase activity"/>
    <property type="evidence" value="ECO:0007669"/>
    <property type="project" value="InterPro"/>
</dbReference>
<dbReference type="HOGENOM" id="CLU_039453_5_1_9"/>
<dbReference type="PATRIC" id="fig|796937.3.peg.517"/>
<dbReference type="Pfam" id="PF13023">
    <property type="entry name" value="HD_3"/>
    <property type="match status" value="1"/>
</dbReference>
<keyword evidence="2" id="KW-0378">Hydrolase</keyword>
<dbReference type="PANTHER" id="PTHR11845:SF13">
    <property type="entry name" value="5'-DEOXYNUCLEOTIDASE HDDC2"/>
    <property type="match status" value="1"/>
</dbReference>
<dbReference type="Gene3D" id="1.10.3210.10">
    <property type="entry name" value="Hypothetical protein af1432"/>
    <property type="match status" value="1"/>
</dbReference>
<dbReference type="InterPro" id="IPR039356">
    <property type="entry name" value="YfbR/HDDC2"/>
</dbReference>
<name>G9WYS3_9FIRM</name>
<proteinExistence type="predicted"/>
<keyword evidence="1" id="KW-0479">Metal-binding</keyword>
<dbReference type="EMBL" id="AFZE01000004">
    <property type="protein sequence ID" value="EHL16255.1"/>
    <property type="molecule type" value="Genomic_DNA"/>
</dbReference>
<comment type="caution">
    <text evidence="4">The sequence shown here is derived from an EMBL/GenBank/DDBJ whole genome shotgun (WGS) entry which is preliminary data.</text>
</comment>
<evidence type="ECO:0000256" key="1">
    <source>
        <dbReference type="ARBA" id="ARBA00022723"/>
    </source>
</evidence>
<organism evidence="4 5">
    <name type="scientific">Peptoanaerobacter stomatis</name>
    <dbReference type="NCBI Taxonomy" id="796937"/>
    <lineage>
        <taxon>Bacteria</taxon>
        <taxon>Bacillati</taxon>
        <taxon>Bacillota</taxon>
        <taxon>Clostridia</taxon>
        <taxon>Peptostreptococcales</taxon>
        <taxon>Filifactoraceae</taxon>
        <taxon>Peptoanaerobacter</taxon>
    </lineage>
</organism>
<evidence type="ECO:0000313" key="5">
    <source>
        <dbReference type="Proteomes" id="UP000006437"/>
    </source>
</evidence>
<dbReference type="GO" id="GO:0046872">
    <property type="term" value="F:metal ion binding"/>
    <property type="evidence" value="ECO:0007669"/>
    <property type="project" value="UniProtKB-KW"/>
</dbReference>
<dbReference type="InterPro" id="IPR006674">
    <property type="entry name" value="HD_domain"/>
</dbReference>
<feature type="domain" description="HD" evidence="3">
    <location>
        <begin position="14"/>
        <end position="170"/>
    </location>
</feature>
<dbReference type="GO" id="GO:0005737">
    <property type="term" value="C:cytoplasm"/>
    <property type="evidence" value="ECO:0007669"/>
    <property type="project" value="TreeGrafter"/>
</dbReference>
<reference evidence="4 5" key="1">
    <citation type="submission" date="2011-08" db="EMBL/GenBank/DDBJ databases">
        <title>The Genome Sequence of Eubacteriaceae bacterium ACC19a.</title>
        <authorList>
            <consortium name="The Broad Institute Genome Sequencing Platform"/>
            <person name="Earl A."/>
            <person name="Ward D."/>
            <person name="Feldgarden M."/>
            <person name="Gevers D."/>
            <person name="Sizova M."/>
            <person name="Hazen A."/>
            <person name="Epstein S."/>
            <person name="Young S.K."/>
            <person name="Zeng Q."/>
            <person name="Gargeya S."/>
            <person name="Fitzgerald M."/>
            <person name="Haas B."/>
            <person name="Abouelleil A."/>
            <person name="Alvarado L."/>
            <person name="Arachchi H.M."/>
            <person name="Berlin A."/>
            <person name="Brown A."/>
            <person name="Chapman S.B."/>
            <person name="Chen Z."/>
            <person name="Dunbar C."/>
            <person name="Freedman E."/>
            <person name="Gearin G."/>
            <person name="Gellesch M."/>
            <person name="Goldberg J."/>
            <person name="Griggs A."/>
            <person name="Gujja S."/>
            <person name="Heiman D."/>
            <person name="Howarth C."/>
            <person name="Larson L."/>
            <person name="Lui A."/>
            <person name="MacDonald P.J.P."/>
            <person name="Montmayeur A."/>
            <person name="Murphy C."/>
            <person name="Neiman D."/>
            <person name="Pearson M."/>
            <person name="Priest M."/>
            <person name="Roberts A."/>
            <person name="Saif S."/>
            <person name="Shea T."/>
            <person name="Shenoy N."/>
            <person name="Sisk P."/>
            <person name="Stolte C."/>
            <person name="Sykes S."/>
            <person name="Wortman J."/>
            <person name="Nusbaum C."/>
            <person name="Birren B."/>
        </authorList>
    </citation>
    <scope>NUCLEOTIDE SEQUENCE [LARGE SCALE GENOMIC DNA]</scope>
    <source>
        <strain evidence="4 5">ACC19a</strain>
    </source>
</reference>
<dbReference type="SUPFAM" id="SSF109604">
    <property type="entry name" value="HD-domain/PDEase-like"/>
    <property type="match status" value="1"/>
</dbReference>
<gene>
    <name evidence="4" type="ORF">HMPREF9629_01324</name>
</gene>
<evidence type="ECO:0000259" key="3">
    <source>
        <dbReference type="Pfam" id="PF13023"/>
    </source>
</evidence>
<dbReference type="RefSeq" id="WP_009525557.1">
    <property type="nucleotide sequence ID" value="NZ_JH414553.1"/>
</dbReference>
<dbReference type="AlphaFoldDB" id="G9WYS3"/>
<evidence type="ECO:0000256" key="2">
    <source>
        <dbReference type="ARBA" id="ARBA00022801"/>
    </source>
</evidence>
<evidence type="ECO:0000313" key="4">
    <source>
        <dbReference type="EMBL" id="EHL16255.1"/>
    </source>
</evidence>
<dbReference type="BioCyc" id="EBAC796937-HMP:GMGH-1329-MONOMER"/>